<evidence type="ECO:0000256" key="1">
    <source>
        <dbReference type="SAM" id="MobiDB-lite"/>
    </source>
</evidence>
<feature type="compositionally biased region" description="Basic and acidic residues" evidence="1">
    <location>
        <begin position="534"/>
        <end position="545"/>
    </location>
</feature>
<dbReference type="GO" id="GO:0005930">
    <property type="term" value="C:axoneme"/>
    <property type="evidence" value="ECO:0007669"/>
    <property type="project" value="TreeGrafter"/>
</dbReference>
<dbReference type="Pfam" id="PF13578">
    <property type="entry name" value="Methyltransf_24"/>
    <property type="match status" value="1"/>
</dbReference>
<dbReference type="InterPro" id="IPR029063">
    <property type="entry name" value="SAM-dependent_MTases_sf"/>
</dbReference>
<dbReference type="Gene3D" id="2.60.40.10">
    <property type="entry name" value="Immunoglobulins"/>
    <property type="match status" value="1"/>
</dbReference>
<gene>
    <name evidence="2" type="primary">HYDIN</name>
    <name evidence="2" type="ORF">SNAT2548_LOCUS36</name>
</gene>
<dbReference type="InterPro" id="IPR033305">
    <property type="entry name" value="Hydin-like"/>
</dbReference>
<evidence type="ECO:0000313" key="3">
    <source>
        <dbReference type="Proteomes" id="UP000604046"/>
    </source>
</evidence>
<dbReference type="Proteomes" id="UP000604046">
    <property type="component" value="Unassembled WGS sequence"/>
</dbReference>
<feature type="compositionally biased region" description="Acidic residues" evidence="1">
    <location>
        <begin position="352"/>
        <end position="369"/>
    </location>
</feature>
<dbReference type="PANTHER" id="PTHR23053:SF0">
    <property type="entry name" value="HYDROCEPHALUS-INDUCING PROTEIN HOMOLOG"/>
    <property type="match status" value="1"/>
</dbReference>
<organism evidence="2 3">
    <name type="scientific">Symbiodinium natans</name>
    <dbReference type="NCBI Taxonomy" id="878477"/>
    <lineage>
        <taxon>Eukaryota</taxon>
        <taxon>Sar</taxon>
        <taxon>Alveolata</taxon>
        <taxon>Dinophyceae</taxon>
        <taxon>Suessiales</taxon>
        <taxon>Symbiodiniaceae</taxon>
        <taxon>Symbiodinium</taxon>
    </lineage>
</organism>
<dbReference type="Gene3D" id="3.40.50.300">
    <property type="entry name" value="P-loop containing nucleotide triphosphate hydrolases"/>
    <property type="match status" value="2"/>
</dbReference>
<dbReference type="Gene3D" id="3.40.50.150">
    <property type="entry name" value="Vaccinia Virus protein VP39"/>
    <property type="match status" value="1"/>
</dbReference>
<dbReference type="PANTHER" id="PTHR23053">
    <property type="entry name" value="DLEC1 DELETED IN LUNG AND ESOPHAGEAL CANCER 1"/>
    <property type="match status" value="1"/>
</dbReference>
<accession>A0A812FYA0</accession>
<proteinExistence type="predicted"/>
<dbReference type="InterPro" id="IPR013783">
    <property type="entry name" value="Ig-like_fold"/>
</dbReference>
<dbReference type="OrthoDB" id="200734at2759"/>
<dbReference type="SUPFAM" id="SSF53335">
    <property type="entry name" value="S-adenosyl-L-methionine-dependent methyltransferases"/>
    <property type="match status" value="1"/>
</dbReference>
<name>A0A812FYA0_9DINO</name>
<dbReference type="SUPFAM" id="SSF52540">
    <property type="entry name" value="P-loop containing nucleoside triphosphate hydrolases"/>
    <property type="match status" value="2"/>
</dbReference>
<comment type="caution">
    <text evidence="2">The sequence shown here is derived from an EMBL/GenBank/DDBJ whole genome shotgun (WGS) entry which is preliminary data.</text>
</comment>
<keyword evidence="3" id="KW-1185">Reference proteome</keyword>
<dbReference type="AlphaFoldDB" id="A0A812FYA0"/>
<feature type="region of interest" description="Disordered" evidence="1">
    <location>
        <begin position="686"/>
        <end position="714"/>
    </location>
</feature>
<feature type="region of interest" description="Disordered" evidence="1">
    <location>
        <begin position="344"/>
        <end position="373"/>
    </location>
</feature>
<feature type="region of interest" description="Disordered" evidence="1">
    <location>
        <begin position="534"/>
        <end position="572"/>
    </location>
</feature>
<sequence>MGNRLVTSRPPLGAGCLGQKLHWHAVQVEHYICNFGHIPLGQISARKINIHNCCAEAVSLFLDKKLLRENGFLVEPESIKPLAKGKSFMLQVSATRGRDEPEGTVELEWNLPVRGGPNYKIQLVADFVLPDLVLSTESIDFGRIIVGHRKRALLSFENNKAIPVEWAYVEPKSHLGRSSEGEDLAHWTPRLGKRKLLNRPEHTKASKGEKAVGVPHAEDRVLTASFAPDGAQLFTGTLQIRMRDNQRRKSIVVPLQQISLVVWVTGRGDVLRLEVRLVNPTDYPIEVFSTEFDEKYLAEERALTDYDGYHRGIVEVPLRQPGDGMWKQVAQRVVEVRKARKEEAEAAKAAKEEEEEGQPPPEADPEAEAAEARAAEELAALEAIAEQPDPPEELDASFYPYRVNGPDRVNAVLVGPPKSGMSTLARSLSKEDSRRVLKIDDVLDWVSKAPPSLHNDWNARTTGKKLAGGQAITTSEVAHLLKRRSELADCNTGVILDGLESQHLQPNQVLEAMLEAFKVEKVVLMTARGAPKHMEYSEHDLRPEAGEPAEDADAEDKAPAPEAAEGAVPEPPVLRPTVQAQALSRIFAALQGEVKNYIQELKAALPALEAAQKAAEDALAEVSAEKDQEPAEPGATLDPKSLETEEEIEAKQAAILEAKKAVAEAKRDLEFAQVDPEVAAVLAAQREAAQPPPSANGKAKSKAKPNAEVEEPPPPAEAYLELRDMAISTCERSVRGTWNAAAASGRPRKFPDAAAAEPIDVTAADFVPVLEDYVPPTEAHAVSSNLPKQRNLWSLAASLPLEDSVAVEIGFNAGHSSLLLLSAHPKLKVVAFDLCEHAYTKPCFDVLAAAFPGRLRLVPGKSQQTLPKWAADNEERALAPFLKGPGADLVHIDGDHDPAAARADLRNAKSVARSGAWVVFDDTCFSPLKAVWAEMLETKLISVPQRQFCATSRHSSYGIARYTPKAGKPEDLLWNLRPALEHRGRMRHVLVMAPTDHGQDSLLGYLSKHRTWPGKASSSKKLRPSTTERHQSHWISLPLRYSVGYQHDDMPCLMQLVAPHFADTQQITDCFPLVDGFLAVVDCAEGLTEPFCQVFGAAVARGLQPVLFLNKLDKLLSLETDNELCYQRLWRIVDRLNSMIEGLPSVRPLAVDDGSIVFGRGSLSVAESVGGWGFTLDQFLMATARRKAWTQEQVEKLRPRLWGDHFYNGRWGADGERGACKLVLEPVRGIFATLENPQAEPMARLKALPSSGLRLIQGFRVWGLGLGV</sequence>
<dbReference type="GO" id="GO:0003341">
    <property type="term" value="P:cilium movement"/>
    <property type="evidence" value="ECO:0007669"/>
    <property type="project" value="TreeGrafter"/>
</dbReference>
<feature type="region of interest" description="Disordered" evidence="1">
    <location>
        <begin position="619"/>
        <end position="646"/>
    </location>
</feature>
<protein>
    <submittedName>
        <fullName evidence="2">HYDIN protein</fullName>
    </submittedName>
</protein>
<dbReference type="GO" id="GO:1904158">
    <property type="term" value="P:axonemal central apparatus assembly"/>
    <property type="evidence" value="ECO:0007669"/>
    <property type="project" value="TreeGrafter"/>
</dbReference>
<dbReference type="EMBL" id="CAJNDS010000001">
    <property type="protein sequence ID" value="CAE6909356.1"/>
    <property type="molecule type" value="Genomic_DNA"/>
</dbReference>
<dbReference type="InterPro" id="IPR027417">
    <property type="entry name" value="P-loop_NTPase"/>
</dbReference>
<evidence type="ECO:0000313" key="2">
    <source>
        <dbReference type="EMBL" id="CAE6909356.1"/>
    </source>
</evidence>
<reference evidence="2" key="1">
    <citation type="submission" date="2021-02" db="EMBL/GenBank/DDBJ databases">
        <authorList>
            <person name="Dougan E. K."/>
            <person name="Rhodes N."/>
            <person name="Thang M."/>
            <person name="Chan C."/>
        </authorList>
    </citation>
    <scope>NUCLEOTIDE SEQUENCE</scope>
</reference>